<dbReference type="PANTHER" id="PTHR11439">
    <property type="entry name" value="GAG-POL-RELATED RETROTRANSPOSON"/>
    <property type="match status" value="1"/>
</dbReference>
<gene>
    <name evidence="2" type="ORF">LIER_15508</name>
</gene>
<accession>A0AAV3Q3L1</accession>
<dbReference type="InterPro" id="IPR013103">
    <property type="entry name" value="RVT_2"/>
</dbReference>
<dbReference type="InterPro" id="IPR043502">
    <property type="entry name" value="DNA/RNA_pol_sf"/>
</dbReference>
<proteinExistence type="predicted"/>
<evidence type="ECO:0000313" key="2">
    <source>
        <dbReference type="EMBL" id="GAA0158500.1"/>
    </source>
</evidence>
<keyword evidence="2" id="KW-0675">Receptor</keyword>
<dbReference type="SUPFAM" id="SSF56672">
    <property type="entry name" value="DNA/RNA polymerases"/>
    <property type="match status" value="1"/>
</dbReference>
<name>A0AAV3Q3L1_LITER</name>
<keyword evidence="2" id="KW-0812">Transmembrane</keyword>
<dbReference type="Proteomes" id="UP001454036">
    <property type="component" value="Unassembled WGS sequence"/>
</dbReference>
<dbReference type="AlphaFoldDB" id="A0AAV3Q3L1"/>
<feature type="domain" description="Reverse transcriptase Ty1/copia-type" evidence="1">
    <location>
        <begin position="1"/>
        <end position="50"/>
    </location>
</feature>
<organism evidence="2 3">
    <name type="scientific">Lithospermum erythrorhizon</name>
    <name type="common">Purple gromwell</name>
    <name type="synonym">Lithospermum officinale var. erythrorhizon</name>
    <dbReference type="NCBI Taxonomy" id="34254"/>
    <lineage>
        <taxon>Eukaryota</taxon>
        <taxon>Viridiplantae</taxon>
        <taxon>Streptophyta</taxon>
        <taxon>Embryophyta</taxon>
        <taxon>Tracheophyta</taxon>
        <taxon>Spermatophyta</taxon>
        <taxon>Magnoliopsida</taxon>
        <taxon>eudicotyledons</taxon>
        <taxon>Gunneridae</taxon>
        <taxon>Pentapetalae</taxon>
        <taxon>asterids</taxon>
        <taxon>lamiids</taxon>
        <taxon>Boraginales</taxon>
        <taxon>Boraginaceae</taxon>
        <taxon>Boraginoideae</taxon>
        <taxon>Lithospermeae</taxon>
        <taxon>Lithospermum</taxon>
    </lineage>
</organism>
<dbReference type="EMBL" id="BAABME010003363">
    <property type="protein sequence ID" value="GAA0158500.1"/>
    <property type="molecule type" value="Genomic_DNA"/>
</dbReference>
<reference evidence="2 3" key="1">
    <citation type="submission" date="2024-01" db="EMBL/GenBank/DDBJ databases">
        <title>The complete chloroplast genome sequence of Lithospermum erythrorhizon: insights into the phylogenetic relationship among Boraginaceae species and the maternal lineages of purple gromwells.</title>
        <authorList>
            <person name="Okada T."/>
            <person name="Watanabe K."/>
        </authorList>
    </citation>
    <scope>NUCLEOTIDE SEQUENCE [LARGE SCALE GENOMIC DNA]</scope>
</reference>
<sequence length="292" mass="33004">MKDLGDAKKILGMRIIRDRDSLRLTQEEYLKKVIKRFNMLDAKPVSTPIAAHFQLSVEQSPENEDELVHMDKVPYASAVGSLMYAMVYTRPDIAHAVGVVSRYMSNLGREYWEAVKWILRYLNGSAKKALCFQKSDMGLIGYVDADNGGDVDSRKSTSGYVFTFGGTAISWRSKLQSIVALSSCEAEYVAMAEAVKEMIWLQTFLKELNLEHGSNTLYCDSQSAIYLAKNPVFHARTKHIGLRYHFIRSVLENGVLNLEKIPDERNPADMFTNVVNKEKLKLCSTSVNLQNE</sequence>
<dbReference type="Pfam" id="PF07727">
    <property type="entry name" value="RVT_2"/>
    <property type="match status" value="1"/>
</dbReference>
<evidence type="ECO:0000259" key="1">
    <source>
        <dbReference type="Pfam" id="PF07727"/>
    </source>
</evidence>
<dbReference type="CDD" id="cd09272">
    <property type="entry name" value="RNase_HI_RT_Ty1"/>
    <property type="match status" value="1"/>
</dbReference>
<evidence type="ECO:0000313" key="3">
    <source>
        <dbReference type="Proteomes" id="UP001454036"/>
    </source>
</evidence>
<dbReference type="PANTHER" id="PTHR11439:SF467">
    <property type="entry name" value="INTEGRASE CATALYTIC DOMAIN-CONTAINING PROTEIN"/>
    <property type="match status" value="1"/>
</dbReference>
<comment type="caution">
    <text evidence="2">The sequence shown here is derived from an EMBL/GenBank/DDBJ whole genome shotgun (WGS) entry which is preliminary data.</text>
</comment>
<keyword evidence="2" id="KW-0472">Membrane</keyword>
<keyword evidence="3" id="KW-1185">Reference proteome</keyword>
<protein>
    <submittedName>
        <fullName evidence="2">Transmembrane signal receptor</fullName>
    </submittedName>
</protein>